<dbReference type="InterPro" id="IPR050166">
    <property type="entry name" value="ABC_transporter_ATP-bind"/>
</dbReference>
<reference evidence="5 6" key="1">
    <citation type="submission" date="2015-10" db="EMBL/GenBank/DDBJ databases">
        <title>Metagenome-Assembled Genomes uncover a global brackish microbiome.</title>
        <authorList>
            <person name="Hugerth L.W."/>
            <person name="Larsson J."/>
            <person name="Alneberg J."/>
            <person name="Lindh M.V."/>
            <person name="Legrand C."/>
            <person name="Pinhassi J."/>
            <person name="Andersson A.F."/>
        </authorList>
    </citation>
    <scope>NUCLEOTIDE SEQUENCE [LARGE SCALE GENOMIC DNA]</scope>
    <source>
        <strain evidence="5">BACL6 MAG-120924-bin43</strain>
    </source>
</reference>
<dbReference type="InterPro" id="IPR027417">
    <property type="entry name" value="P-loop_NTPase"/>
</dbReference>
<dbReference type="Proteomes" id="UP000051017">
    <property type="component" value="Unassembled WGS sequence"/>
</dbReference>
<organism evidence="5 6">
    <name type="scientific">Acidimicrobiia bacterium BACL6 MAG-120924-bin43</name>
    <dbReference type="NCBI Taxonomy" id="1655583"/>
    <lineage>
        <taxon>Bacteria</taxon>
        <taxon>Bacillati</taxon>
        <taxon>Actinomycetota</taxon>
        <taxon>Acidimicrobiia</taxon>
        <taxon>acIV cluster</taxon>
    </lineage>
</organism>
<gene>
    <name evidence="5" type="ORF">ABR75_04120</name>
</gene>
<evidence type="ECO:0000256" key="2">
    <source>
        <dbReference type="ARBA" id="ARBA00022741"/>
    </source>
</evidence>
<dbReference type="InterPro" id="IPR003439">
    <property type="entry name" value="ABC_transporter-like_ATP-bd"/>
</dbReference>
<evidence type="ECO:0000313" key="6">
    <source>
        <dbReference type="Proteomes" id="UP000051017"/>
    </source>
</evidence>
<dbReference type="Gene3D" id="3.40.50.300">
    <property type="entry name" value="P-loop containing nucleotide triphosphate hydrolases"/>
    <property type="match status" value="1"/>
</dbReference>
<dbReference type="CDD" id="cd03293">
    <property type="entry name" value="ABC_NrtD_SsuB_transporters"/>
    <property type="match status" value="1"/>
</dbReference>
<comment type="caution">
    <text evidence="5">The sequence shown here is derived from an EMBL/GenBank/DDBJ whole genome shotgun (WGS) entry which is preliminary data.</text>
</comment>
<keyword evidence="1" id="KW-0813">Transport</keyword>
<protein>
    <submittedName>
        <fullName evidence="5">ABC transporter ATP-binding protein</fullName>
    </submittedName>
</protein>
<dbReference type="GO" id="GO:0016887">
    <property type="term" value="F:ATP hydrolysis activity"/>
    <property type="evidence" value="ECO:0007669"/>
    <property type="project" value="InterPro"/>
</dbReference>
<dbReference type="Pfam" id="PF00005">
    <property type="entry name" value="ABC_tran"/>
    <property type="match status" value="1"/>
</dbReference>
<dbReference type="InterPro" id="IPR003593">
    <property type="entry name" value="AAA+_ATPase"/>
</dbReference>
<evidence type="ECO:0000259" key="4">
    <source>
        <dbReference type="PROSITE" id="PS50893"/>
    </source>
</evidence>
<dbReference type="SMART" id="SM00382">
    <property type="entry name" value="AAA"/>
    <property type="match status" value="1"/>
</dbReference>
<dbReference type="AlphaFoldDB" id="A0A0R2QEX7"/>
<sequence>MNSTTPNPNVHRSGSHLISADDICLSFPDSTEALRGVSLQIATHEFVALVGPSGCGKSTLLRVLSGLQQPSSGTLSSTTSDIGFVFQDPTLLPWRSTLRNIETLLELRGVNKNERRAKAQFALESVGLQDSAQKYPRQLSGGMKMRASLARTLVTDPSLLLLDEPFAAVDEFTRESLNDDLLTMFASAKFSAVFVTHSITEAVYLSQRVIIMSPRPGTIAHEIQIPFEYPRTPSLRYSAEFAKCCGQIAVLMREMQTL</sequence>
<accession>A0A0R2QEX7</accession>
<dbReference type="EMBL" id="LIBJ01000268">
    <property type="protein sequence ID" value="KRO46579.1"/>
    <property type="molecule type" value="Genomic_DNA"/>
</dbReference>
<dbReference type="PROSITE" id="PS00211">
    <property type="entry name" value="ABC_TRANSPORTER_1"/>
    <property type="match status" value="1"/>
</dbReference>
<proteinExistence type="predicted"/>
<evidence type="ECO:0000256" key="1">
    <source>
        <dbReference type="ARBA" id="ARBA00022448"/>
    </source>
</evidence>
<evidence type="ECO:0000313" key="5">
    <source>
        <dbReference type="EMBL" id="KRO46579.1"/>
    </source>
</evidence>
<dbReference type="PANTHER" id="PTHR42788">
    <property type="entry name" value="TAURINE IMPORT ATP-BINDING PROTEIN-RELATED"/>
    <property type="match status" value="1"/>
</dbReference>
<dbReference type="PROSITE" id="PS50893">
    <property type="entry name" value="ABC_TRANSPORTER_2"/>
    <property type="match status" value="1"/>
</dbReference>
<dbReference type="InterPro" id="IPR017871">
    <property type="entry name" value="ABC_transporter-like_CS"/>
</dbReference>
<evidence type="ECO:0000256" key="3">
    <source>
        <dbReference type="ARBA" id="ARBA00022840"/>
    </source>
</evidence>
<dbReference type="GO" id="GO:0005524">
    <property type="term" value="F:ATP binding"/>
    <property type="evidence" value="ECO:0007669"/>
    <property type="project" value="UniProtKB-KW"/>
</dbReference>
<dbReference type="SUPFAM" id="SSF52540">
    <property type="entry name" value="P-loop containing nucleoside triphosphate hydrolases"/>
    <property type="match status" value="1"/>
</dbReference>
<dbReference type="PANTHER" id="PTHR42788:SF19">
    <property type="entry name" value="ALIPHATIC SULFONATES IMPORT ATP-BINDING PROTEIN SSUB 2"/>
    <property type="match status" value="1"/>
</dbReference>
<keyword evidence="2" id="KW-0547">Nucleotide-binding</keyword>
<name>A0A0R2QEX7_9ACTN</name>
<feature type="domain" description="ABC transporter" evidence="4">
    <location>
        <begin position="18"/>
        <end position="239"/>
    </location>
</feature>
<keyword evidence="3 5" id="KW-0067">ATP-binding</keyword>